<reference evidence="3" key="1">
    <citation type="journal article" date="2018" name="Genome Biol.">
        <title>SKESA: strategic k-mer extension for scrupulous assemblies.</title>
        <authorList>
            <person name="Souvorov A."/>
            <person name="Agarwala R."/>
            <person name="Lipman D.J."/>
        </authorList>
    </citation>
    <scope>NUCLEOTIDE SEQUENCE</scope>
    <source>
        <strain evidence="3">MA.MC_03-0560</strain>
        <strain evidence="2">MA.MC_03-1099</strain>
    </source>
</reference>
<evidence type="ECO:0008006" key="4">
    <source>
        <dbReference type="Google" id="ProtNLM"/>
    </source>
</evidence>
<keyword evidence="1" id="KW-0732">Signal</keyword>
<evidence type="ECO:0000256" key="1">
    <source>
        <dbReference type="SAM" id="SignalP"/>
    </source>
</evidence>
<accession>A0A743JWE7</accession>
<evidence type="ECO:0000313" key="2">
    <source>
        <dbReference type="EMBL" id="HAF1690109.1"/>
    </source>
</evidence>
<dbReference type="EMBL" id="DAAUGQ010000002">
    <property type="protein sequence ID" value="HAF1985356.1"/>
    <property type="molecule type" value="Genomic_DNA"/>
</dbReference>
<proteinExistence type="predicted"/>
<gene>
    <name evidence="2" type="ORF">G8J65_001243</name>
    <name evidence="3" type="ORF">G9A97_001245</name>
</gene>
<dbReference type="AlphaFoldDB" id="A0A743JWE7"/>
<feature type="chain" id="PRO_5036197369" description="Secreted protein" evidence="1">
    <location>
        <begin position="26"/>
        <end position="109"/>
    </location>
</feature>
<protein>
    <recommendedName>
        <fullName evidence="4">Secreted protein</fullName>
    </recommendedName>
</protein>
<evidence type="ECO:0000313" key="3">
    <source>
        <dbReference type="EMBL" id="HAF1985356.1"/>
    </source>
</evidence>
<name>A0A743JWE7_SALER</name>
<comment type="caution">
    <text evidence="3">The sequence shown here is derived from an EMBL/GenBank/DDBJ whole genome shotgun (WGS) entry which is preliminary data.</text>
</comment>
<sequence>MKKDIMLSIMVSSVVVAGMVSPANAADTSNAISTANKIEIKSPTSSGKCASGKCGTEKIYAQAKLKQDPQDQLVRARDGKCGLTGDGLKNPASLQQVSDKKIVNGVCGK</sequence>
<organism evidence="3">
    <name type="scientific">Salmonella enterica</name>
    <name type="common">Salmonella choleraesuis</name>
    <dbReference type="NCBI Taxonomy" id="28901"/>
    <lineage>
        <taxon>Bacteria</taxon>
        <taxon>Pseudomonadati</taxon>
        <taxon>Pseudomonadota</taxon>
        <taxon>Gammaproteobacteria</taxon>
        <taxon>Enterobacterales</taxon>
        <taxon>Enterobacteriaceae</taxon>
        <taxon>Salmonella</taxon>
    </lineage>
</organism>
<dbReference type="EMBL" id="DAAUJS010000002">
    <property type="protein sequence ID" value="HAF1690109.1"/>
    <property type="molecule type" value="Genomic_DNA"/>
</dbReference>
<feature type="signal peptide" evidence="1">
    <location>
        <begin position="1"/>
        <end position="25"/>
    </location>
</feature>
<reference evidence="3" key="2">
    <citation type="submission" date="2020-02" db="EMBL/GenBank/DDBJ databases">
        <authorList>
            <consortium name="NCBI Pathogen Detection Project"/>
        </authorList>
    </citation>
    <scope>NUCLEOTIDE SEQUENCE</scope>
    <source>
        <strain evidence="3">MA.MC_03-0560</strain>
        <strain evidence="2">MA.MC_03-1099</strain>
    </source>
</reference>